<dbReference type="Proteomes" id="UP000034680">
    <property type="component" value="Unassembled WGS sequence"/>
</dbReference>
<reference evidence="1 2" key="1">
    <citation type="submission" date="2015-05" db="EMBL/GenBank/DDBJ databases">
        <title>Distinctive expansion of gene families associated with plant cell wall degradation and secondary metabolism in the genomes of grapevine trunk pathogens.</title>
        <authorList>
            <person name="Lawrence D.P."/>
            <person name="Travadon R."/>
            <person name="Rolshausen P.E."/>
            <person name="Baumgartner K."/>
        </authorList>
    </citation>
    <scope>NUCLEOTIDE SEQUENCE [LARGE SCALE GENOMIC DNA]</scope>
    <source>
        <strain evidence="1">DA912</strain>
    </source>
</reference>
<keyword evidence="2" id="KW-1185">Reference proteome</keyword>
<dbReference type="EMBL" id="LCUC01000284">
    <property type="protein sequence ID" value="KKY32747.1"/>
    <property type="molecule type" value="Genomic_DNA"/>
</dbReference>
<dbReference type="AlphaFoldDB" id="A0A0G2FDT4"/>
<evidence type="ECO:0000313" key="1">
    <source>
        <dbReference type="EMBL" id="KKY32747.1"/>
    </source>
</evidence>
<reference evidence="1 2" key="2">
    <citation type="submission" date="2015-05" db="EMBL/GenBank/DDBJ databases">
        <authorList>
            <person name="Morales-Cruz A."/>
            <person name="Amrine K.C."/>
            <person name="Cantu D."/>
        </authorList>
    </citation>
    <scope>NUCLEOTIDE SEQUENCE [LARGE SCALE GENOMIC DNA]</scope>
    <source>
        <strain evidence="1">DA912</strain>
    </source>
</reference>
<name>A0A0G2FDT4_9PEZI</name>
<organism evidence="1 2">
    <name type="scientific">Diaporthe ampelina</name>
    <dbReference type="NCBI Taxonomy" id="1214573"/>
    <lineage>
        <taxon>Eukaryota</taxon>
        <taxon>Fungi</taxon>
        <taxon>Dikarya</taxon>
        <taxon>Ascomycota</taxon>
        <taxon>Pezizomycotina</taxon>
        <taxon>Sordariomycetes</taxon>
        <taxon>Sordariomycetidae</taxon>
        <taxon>Diaporthales</taxon>
        <taxon>Diaporthaceae</taxon>
        <taxon>Diaporthe</taxon>
    </lineage>
</organism>
<sequence length="277" mass="32242">MDLRAQQINLDTSAYRQWKSMLWNRNYKVPTITDSEESQLEGEDLHRALKEDPSNPRKSSLQKSRQAFSKLANVSFQAGFRRSMIDFQRIRLLTPNRRGLRHAAAIDTATDLSILEFKRGVNDPALHWFEHSTGRMRIDHTRREACPVEQACFLDCFANLKEFYYVVEVAHHAQRLGYKLQSSKDAASAPFELKRFYDMKNEYIQLCPPAYLQFLPKDLREHGALPLEAIDIGGARECLIKVMEFYKGLRGNDIFKNSLEDRKEVKFGILFAYKIEE</sequence>
<dbReference type="OrthoDB" id="5239911at2759"/>
<accession>A0A0G2FDT4</accession>
<proteinExistence type="predicted"/>
<protein>
    <submittedName>
        <fullName evidence="1">Uncharacterized protein</fullName>
    </submittedName>
</protein>
<gene>
    <name evidence="1" type="ORF">UCDDA912_g07283</name>
</gene>
<evidence type="ECO:0000313" key="2">
    <source>
        <dbReference type="Proteomes" id="UP000034680"/>
    </source>
</evidence>
<comment type="caution">
    <text evidence="1">The sequence shown here is derived from an EMBL/GenBank/DDBJ whole genome shotgun (WGS) entry which is preliminary data.</text>
</comment>